<feature type="transmembrane region" description="Helical" evidence="7">
    <location>
        <begin position="6"/>
        <end position="31"/>
    </location>
</feature>
<comment type="subcellular location">
    <subcellularLocation>
        <location evidence="1">Cell membrane</location>
        <topology evidence="1">Multi-pass membrane protein</topology>
    </subcellularLocation>
</comment>
<reference evidence="9" key="1">
    <citation type="submission" date="2023-07" db="EMBL/GenBank/DDBJ databases">
        <title>Novel Mycoplasma species identified in domestic and wild animals.</title>
        <authorList>
            <person name="Volokhov D.V."/>
            <person name="Furtak V.A."/>
            <person name="Zagorodnyaya T.A."/>
        </authorList>
    </citation>
    <scope>NUCLEOTIDE SEQUENCE [LARGE SCALE GENOMIC DNA]</scope>
    <source>
        <strain evidence="9">92-19</strain>
    </source>
</reference>
<sequence>MQKLRSYLDIFLTFFKIGLFTFGGGYAMIGVMQKDIVEKKKWIDEDTMLELITISEATPGPFAINGATYIGYHKAKFLGSLLATLGVVLPSFIVILLVSLFLEAFNDSVILQNALRGISAGVPVLIFHALFKLSKKVSINILNGLLIGIAFVVAFFTNFSVVFLLLLTAVFALIYTAIKRGKQA</sequence>
<gene>
    <name evidence="8" type="ORF">N7603_08165</name>
</gene>
<evidence type="ECO:0000256" key="5">
    <source>
        <dbReference type="ARBA" id="ARBA00022989"/>
    </source>
</evidence>
<evidence type="ECO:0000256" key="1">
    <source>
        <dbReference type="ARBA" id="ARBA00004651"/>
    </source>
</evidence>
<keyword evidence="9" id="KW-1185">Reference proteome</keyword>
<keyword evidence="4 7" id="KW-0812">Transmembrane</keyword>
<feature type="transmembrane region" description="Helical" evidence="7">
    <location>
        <begin position="138"/>
        <end position="156"/>
    </location>
</feature>
<comment type="similarity">
    <text evidence="2">Belongs to the chromate ion transporter (CHR) (TC 2.A.51) family.</text>
</comment>
<proteinExistence type="inferred from homology"/>
<evidence type="ECO:0000256" key="7">
    <source>
        <dbReference type="SAM" id="Phobius"/>
    </source>
</evidence>
<dbReference type="PANTHER" id="PTHR43663:SF1">
    <property type="entry name" value="CHROMATE TRANSPORTER"/>
    <property type="match status" value="1"/>
</dbReference>
<evidence type="ECO:0000313" key="8">
    <source>
        <dbReference type="EMBL" id="MCU0105631.1"/>
    </source>
</evidence>
<accession>A0ABT2PYS3</accession>
<feature type="transmembrane region" description="Helical" evidence="7">
    <location>
        <begin position="114"/>
        <end position="131"/>
    </location>
</feature>
<comment type="caution">
    <text evidence="8">The sequence shown here is derived from an EMBL/GenBank/DDBJ whole genome shotgun (WGS) entry which is preliminary data.</text>
</comment>
<evidence type="ECO:0000313" key="9">
    <source>
        <dbReference type="Proteomes" id="UP001209076"/>
    </source>
</evidence>
<feature type="transmembrane region" description="Helical" evidence="7">
    <location>
        <begin position="77"/>
        <end position="102"/>
    </location>
</feature>
<dbReference type="PANTHER" id="PTHR43663">
    <property type="entry name" value="CHROMATE TRANSPORT PROTEIN-RELATED"/>
    <property type="match status" value="1"/>
</dbReference>
<keyword evidence="6 7" id="KW-0472">Membrane</keyword>
<dbReference type="EMBL" id="JAOEGN010000019">
    <property type="protein sequence ID" value="MCU0105631.1"/>
    <property type="molecule type" value="Genomic_DNA"/>
</dbReference>
<feature type="transmembrane region" description="Helical" evidence="7">
    <location>
        <begin position="162"/>
        <end position="178"/>
    </location>
</feature>
<protein>
    <submittedName>
        <fullName evidence="8">Chromate transporter</fullName>
    </submittedName>
</protein>
<evidence type="ECO:0000256" key="2">
    <source>
        <dbReference type="ARBA" id="ARBA00005262"/>
    </source>
</evidence>
<evidence type="ECO:0000256" key="4">
    <source>
        <dbReference type="ARBA" id="ARBA00022692"/>
    </source>
</evidence>
<dbReference type="RefSeq" id="WP_262096949.1">
    <property type="nucleotide sequence ID" value="NZ_JAOEGN010000019.1"/>
</dbReference>
<dbReference type="Pfam" id="PF02417">
    <property type="entry name" value="Chromate_transp"/>
    <property type="match status" value="1"/>
</dbReference>
<evidence type="ECO:0000256" key="3">
    <source>
        <dbReference type="ARBA" id="ARBA00022475"/>
    </source>
</evidence>
<evidence type="ECO:0000256" key="6">
    <source>
        <dbReference type="ARBA" id="ARBA00023136"/>
    </source>
</evidence>
<organism evidence="8 9">
    <name type="scientific">Paracholeplasma vituli</name>
    <dbReference type="NCBI Taxonomy" id="69473"/>
    <lineage>
        <taxon>Bacteria</taxon>
        <taxon>Bacillati</taxon>
        <taxon>Mycoplasmatota</taxon>
        <taxon>Mollicutes</taxon>
        <taxon>Acholeplasmatales</taxon>
        <taxon>Acholeplasmataceae</taxon>
        <taxon>Paracholeplasma</taxon>
    </lineage>
</organism>
<keyword evidence="3" id="KW-1003">Cell membrane</keyword>
<keyword evidence="5 7" id="KW-1133">Transmembrane helix</keyword>
<dbReference type="Proteomes" id="UP001209076">
    <property type="component" value="Unassembled WGS sequence"/>
</dbReference>
<dbReference type="InterPro" id="IPR052518">
    <property type="entry name" value="CHR_Transporter"/>
</dbReference>
<dbReference type="InterPro" id="IPR003370">
    <property type="entry name" value="Chromate_transpt"/>
</dbReference>
<name>A0ABT2PYS3_9MOLU</name>